<protein>
    <submittedName>
        <fullName evidence="1">Uncharacterized protein</fullName>
    </submittedName>
</protein>
<proteinExistence type="predicted"/>
<accession>A0A834MR13</accession>
<comment type="caution">
    <text evidence="1">The sequence shown here is derived from an EMBL/GenBank/DDBJ whole genome shotgun (WGS) entry which is preliminary data.</text>
</comment>
<keyword evidence="2" id="KW-1185">Reference proteome</keyword>
<organism evidence="1 2">
    <name type="scientific">Vespula vulgaris</name>
    <name type="common">Yellow jacket</name>
    <name type="synonym">Wasp</name>
    <dbReference type="NCBI Taxonomy" id="7454"/>
    <lineage>
        <taxon>Eukaryota</taxon>
        <taxon>Metazoa</taxon>
        <taxon>Ecdysozoa</taxon>
        <taxon>Arthropoda</taxon>
        <taxon>Hexapoda</taxon>
        <taxon>Insecta</taxon>
        <taxon>Pterygota</taxon>
        <taxon>Neoptera</taxon>
        <taxon>Endopterygota</taxon>
        <taxon>Hymenoptera</taxon>
        <taxon>Apocrita</taxon>
        <taxon>Aculeata</taxon>
        <taxon>Vespoidea</taxon>
        <taxon>Vespidae</taxon>
        <taxon>Vespinae</taxon>
        <taxon>Vespula</taxon>
    </lineage>
</organism>
<sequence length="101" mass="11366">MVVVKMVPTNPHVIKDGYLEKEPTLIAREIFEKDRAKRIEKKFYEGLTGGLGRSVYTRSLYVGVSGPSDDVQRSWVPWSHGPMVHKHPTTYGALEVLLAPC</sequence>
<reference evidence="1" key="1">
    <citation type="journal article" date="2020" name="G3 (Bethesda)">
        <title>High-Quality Assemblies for Three Invasive Social Wasps from the &lt;i&gt;Vespula&lt;/i&gt; Genus.</title>
        <authorList>
            <person name="Harrop T.W.R."/>
            <person name="Guhlin J."/>
            <person name="McLaughlin G.M."/>
            <person name="Permina E."/>
            <person name="Stockwell P."/>
            <person name="Gilligan J."/>
            <person name="Le Lec M.F."/>
            <person name="Gruber M.A.M."/>
            <person name="Quinn O."/>
            <person name="Lovegrove M."/>
            <person name="Duncan E.J."/>
            <person name="Remnant E.J."/>
            <person name="Van Eeckhoven J."/>
            <person name="Graham B."/>
            <person name="Knapp R.A."/>
            <person name="Langford K.W."/>
            <person name="Kronenberg Z."/>
            <person name="Press M.O."/>
            <person name="Eacker S.M."/>
            <person name="Wilson-Rankin E.E."/>
            <person name="Purcell J."/>
            <person name="Lester P.J."/>
            <person name="Dearden P.K."/>
        </authorList>
    </citation>
    <scope>NUCLEOTIDE SEQUENCE</scope>
    <source>
        <strain evidence="1">Marl-1</strain>
    </source>
</reference>
<dbReference type="EMBL" id="JACSEA010000019">
    <property type="protein sequence ID" value="KAF7382187.1"/>
    <property type="molecule type" value="Genomic_DNA"/>
</dbReference>
<dbReference type="AlphaFoldDB" id="A0A834MR13"/>
<name>A0A834MR13_VESVU</name>
<evidence type="ECO:0000313" key="2">
    <source>
        <dbReference type="Proteomes" id="UP000614350"/>
    </source>
</evidence>
<gene>
    <name evidence="1" type="ORF">HZH66_013619</name>
</gene>
<dbReference type="Proteomes" id="UP000614350">
    <property type="component" value="Unassembled WGS sequence"/>
</dbReference>
<evidence type="ECO:0000313" key="1">
    <source>
        <dbReference type="EMBL" id="KAF7382187.1"/>
    </source>
</evidence>